<evidence type="ECO:0000313" key="2">
    <source>
        <dbReference type="Proteomes" id="UP001162834"/>
    </source>
</evidence>
<evidence type="ECO:0000313" key="1">
    <source>
        <dbReference type="EMBL" id="UGS36145.1"/>
    </source>
</evidence>
<dbReference type="Proteomes" id="UP001162834">
    <property type="component" value="Chromosome"/>
</dbReference>
<dbReference type="Pfam" id="PF02423">
    <property type="entry name" value="OCD_Mu_crystall"/>
    <property type="match status" value="1"/>
</dbReference>
<keyword evidence="1" id="KW-0560">Oxidoreductase</keyword>
<dbReference type="PANTHER" id="PTHR13812:SF19">
    <property type="entry name" value="KETIMINE REDUCTASE MU-CRYSTALLIN"/>
    <property type="match status" value="1"/>
</dbReference>
<dbReference type="Gene3D" id="3.30.1780.10">
    <property type="entry name" value="ornithine cyclodeaminase, domain 1"/>
    <property type="match status" value="1"/>
</dbReference>
<dbReference type="PIRSF" id="PIRSF001439">
    <property type="entry name" value="CryM"/>
    <property type="match status" value="1"/>
</dbReference>
<dbReference type="SUPFAM" id="SSF51735">
    <property type="entry name" value="NAD(P)-binding Rossmann-fold domains"/>
    <property type="match status" value="1"/>
</dbReference>
<protein>
    <submittedName>
        <fullName evidence="1">Delta(1)-pyrroline-2-carboxylate reductase</fullName>
        <ecNumber evidence="1">1.5.1.49</ecNumber>
    </submittedName>
</protein>
<dbReference type="KEGG" id="sbae:DSM104329_02545"/>
<dbReference type="EC" id="1.5.1.49" evidence="1"/>
<sequence>MSDAPFFVSSQAATQVFAWPEAIAALAQAYAAPPNPAATPPRTVAHDDGAWLRTLPALPSGGRYFGAKLMAMAPASAQPGVEYVIVLWDRETSRIAAFVDGHEVTALRTAATSAAALDRLAPPGPIRLGVLGSGLEATMHVRAFSAVRPIERLVVSSPTPARREAFAETAARDLGCAAEAVADGAAAVRGASVVLAAARSRGEQPILHGDWLAPEVAVVSIGSTIPAQREIGASVVAASDLIVCDTVEEVVEQTGDMLEAARAGIDFAGRTFSLHDLLAGALDERLAHAPRRLFKSVGGGLQDVVVAEVIVRRALEAGLTTPLPIGFDTKE</sequence>
<dbReference type="RefSeq" id="WP_259315822.1">
    <property type="nucleotide sequence ID" value="NZ_CP087164.1"/>
</dbReference>
<dbReference type="GO" id="GO:0005737">
    <property type="term" value="C:cytoplasm"/>
    <property type="evidence" value="ECO:0007669"/>
    <property type="project" value="TreeGrafter"/>
</dbReference>
<gene>
    <name evidence="1" type="ORF">DSM104329_02545</name>
</gene>
<dbReference type="InterPro" id="IPR036291">
    <property type="entry name" value="NAD(P)-bd_dom_sf"/>
</dbReference>
<organism evidence="1 2">
    <name type="scientific">Capillimicrobium parvum</name>
    <dbReference type="NCBI Taxonomy" id="2884022"/>
    <lineage>
        <taxon>Bacteria</taxon>
        <taxon>Bacillati</taxon>
        <taxon>Actinomycetota</taxon>
        <taxon>Thermoleophilia</taxon>
        <taxon>Solirubrobacterales</taxon>
        <taxon>Capillimicrobiaceae</taxon>
        <taxon>Capillimicrobium</taxon>
    </lineage>
</organism>
<accession>A0A9E6XXP6</accession>
<dbReference type="InterPro" id="IPR003462">
    <property type="entry name" value="ODC_Mu_crystall"/>
</dbReference>
<dbReference type="PANTHER" id="PTHR13812">
    <property type="entry name" value="KETIMINE REDUCTASE MU-CRYSTALLIN"/>
    <property type="match status" value="1"/>
</dbReference>
<keyword evidence="2" id="KW-1185">Reference proteome</keyword>
<dbReference type="EMBL" id="CP087164">
    <property type="protein sequence ID" value="UGS36145.1"/>
    <property type="molecule type" value="Genomic_DNA"/>
</dbReference>
<dbReference type="InterPro" id="IPR023401">
    <property type="entry name" value="ODC_N"/>
</dbReference>
<name>A0A9E6XXP6_9ACTN</name>
<dbReference type="GO" id="GO:0016491">
    <property type="term" value="F:oxidoreductase activity"/>
    <property type="evidence" value="ECO:0007669"/>
    <property type="project" value="UniProtKB-KW"/>
</dbReference>
<proteinExistence type="predicted"/>
<dbReference type="Gene3D" id="3.40.50.720">
    <property type="entry name" value="NAD(P)-binding Rossmann-like Domain"/>
    <property type="match status" value="1"/>
</dbReference>
<dbReference type="AlphaFoldDB" id="A0A9E6XXP6"/>
<reference evidence="1" key="1">
    <citation type="journal article" date="2022" name="Int. J. Syst. Evol. Microbiol.">
        <title>Pseudomonas aegrilactucae sp. nov. and Pseudomonas morbosilactucae sp. nov., pathogens causing bacterial rot of lettuce in Japan.</title>
        <authorList>
            <person name="Sawada H."/>
            <person name="Fujikawa T."/>
            <person name="Satou M."/>
        </authorList>
    </citation>
    <scope>NUCLEOTIDE SEQUENCE</scope>
    <source>
        <strain evidence="1">0166_1</strain>
    </source>
</reference>